<dbReference type="PROSITE" id="PS51257">
    <property type="entry name" value="PROKAR_LIPOPROTEIN"/>
    <property type="match status" value="1"/>
</dbReference>
<feature type="region of interest" description="Disordered" evidence="1">
    <location>
        <begin position="317"/>
        <end position="359"/>
    </location>
</feature>
<dbReference type="OrthoDB" id="1523428at2"/>
<evidence type="ECO:0000313" key="3">
    <source>
        <dbReference type="Proteomes" id="UP000184041"/>
    </source>
</evidence>
<dbReference type="RefSeq" id="WP_139240345.1">
    <property type="nucleotide sequence ID" value="NZ_FQUS01000020.1"/>
</dbReference>
<protein>
    <submittedName>
        <fullName evidence="2">Uncharacterized protein</fullName>
    </submittedName>
</protein>
<feature type="compositionally biased region" description="Polar residues" evidence="1">
    <location>
        <begin position="327"/>
        <end position="338"/>
    </location>
</feature>
<dbReference type="EMBL" id="FQUS01000020">
    <property type="protein sequence ID" value="SHG16098.1"/>
    <property type="molecule type" value="Genomic_DNA"/>
</dbReference>
<sequence length="407" mass="44144">MIIRSYLFITGLLSVMLLGCVVQKKAVRPAPPGSSAAGIDYTLIYLLHGDADYLYHSEEGQPLQADEEVLKEAQSVAEKAENGEVFIFHQRPEQKVLGLFPKKDRRMYHYRNGELVSRRAYSPAPGKEGEGEGERAAAFDTEATLYETLRSPDGSNSRPNRILLYYGHEIPMLAQTGYHRSRPEVDFGSSAFTDGIAQFNTSGSSPLDLLVLSTCNNGTPDMLHRLKDTADYVLASPQNLHLSHIDSDALLLLESRASIGTADLAAKIADQTLGRMSKFIQTGVTLSLYDTDIAGKYAADLSLRITERTSRNEHVMPAGLPAADTGAVNTENTETLTGPGTGKEMDTENTETGPGAARGTENIDCAELLPAPLIRSDGISVWFQPPAFGPQAARKSHSGWGCVNPMN</sequence>
<dbReference type="InterPro" id="IPR005077">
    <property type="entry name" value="Peptidase_C11"/>
</dbReference>
<proteinExistence type="predicted"/>
<organism evidence="2 3">
    <name type="scientific">Fodinibius roseus</name>
    <dbReference type="NCBI Taxonomy" id="1194090"/>
    <lineage>
        <taxon>Bacteria</taxon>
        <taxon>Pseudomonadati</taxon>
        <taxon>Balneolota</taxon>
        <taxon>Balneolia</taxon>
        <taxon>Balneolales</taxon>
        <taxon>Balneolaceae</taxon>
        <taxon>Fodinibius</taxon>
    </lineage>
</organism>
<dbReference type="STRING" id="1194090.SAMN05443144_12061"/>
<dbReference type="Pfam" id="PF03415">
    <property type="entry name" value="Peptidase_C11"/>
    <property type="match status" value="1"/>
</dbReference>
<gene>
    <name evidence="2" type="ORF">SAMN05443144_12061</name>
</gene>
<dbReference type="AlphaFoldDB" id="A0A1M5HJL6"/>
<keyword evidence="3" id="KW-1185">Reference proteome</keyword>
<evidence type="ECO:0000313" key="2">
    <source>
        <dbReference type="EMBL" id="SHG16098.1"/>
    </source>
</evidence>
<dbReference type="Proteomes" id="UP000184041">
    <property type="component" value="Unassembled WGS sequence"/>
</dbReference>
<reference evidence="2 3" key="1">
    <citation type="submission" date="2016-11" db="EMBL/GenBank/DDBJ databases">
        <authorList>
            <person name="Jaros S."/>
            <person name="Januszkiewicz K."/>
            <person name="Wedrychowicz H."/>
        </authorList>
    </citation>
    <scope>NUCLEOTIDE SEQUENCE [LARGE SCALE GENOMIC DNA]</scope>
    <source>
        <strain evidence="2 3">DSM 21986</strain>
    </source>
</reference>
<evidence type="ECO:0000256" key="1">
    <source>
        <dbReference type="SAM" id="MobiDB-lite"/>
    </source>
</evidence>
<name>A0A1M5HJL6_9BACT</name>
<accession>A0A1M5HJL6</accession>